<dbReference type="Proteomes" id="UP001165120">
    <property type="component" value="Unassembled WGS sequence"/>
</dbReference>
<dbReference type="AlphaFoldDB" id="A0A9W6SVN1"/>
<proteinExistence type="predicted"/>
<keyword evidence="3" id="KW-1185">Reference proteome</keyword>
<feature type="compositionally biased region" description="Basic residues" evidence="1">
    <location>
        <begin position="142"/>
        <end position="153"/>
    </location>
</feature>
<dbReference type="EMBL" id="BSXN01000305">
    <property type="protein sequence ID" value="GME68014.1"/>
    <property type="molecule type" value="Genomic_DNA"/>
</dbReference>
<feature type="region of interest" description="Disordered" evidence="1">
    <location>
        <begin position="49"/>
        <end position="197"/>
    </location>
</feature>
<protein>
    <submittedName>
        <fullName evidence="2">Unnamed protein product</fullName>
    </submittedName>
</protein>
<sequence>MDSRETRREIRKRGAAKRVISSIDDFKIDDNFQIDNENYIIDTYDSTGNISTPNITPRRTITSITPRKRTPRNVTPNDTISKRITPRKIVSVADDDTPAKRRTPKKVNSKEVAQVITPKRKTSRKSATPRKETPRNDTTKKVTSRKATPKRTKISSDQDSKSNKRQRIENPIEETTSKRRRRKAKSPADQETNEYTNYYNEETVNSTKKKLTKKIKEINANLSSSNSILIKYNRSSGFASDYITSHNNFNPKENK</sequence>
<feature type="compositionally biased region" description="Basic and acidic residues" evidence="1">
    <location>
        <begin position="129"/>
        <end position="140"/>
    </location>
</feature>
<organism evidence="2 3">
    <name type="scientific">Candida boidinii</name>
    <name type="common">Yeast</name>
    <dbReference type="NCBI Taxonomy" id="5477"/>
    <lineage>
        <taxon>Eukaryota</taxon>
        <taxon>Fungi</taxon>
        <taxon>Dikarya</taxon>
        <taxon>Ascomycota</taxon>
        <taxon>Saccharomycotina</taxon>
        <taxon>Pichiomycetes</taxon>
        <taxon>Pichiales</taxon>
        <taxon>Pichiaceae</taxon>
        <taxon>Ogataea</taxon>
        <taxon>Ogataea/Candida clade</taxon>
    </lineage>
</organism>
<reference evidence="2" key="1">
    <citation type="submission" date="2023-04" db="EMBL/GenBank/DDBJ databases">
        <title>Candida boidinii NBRC 10035.</title>
        <authorList>
            <person name="Ichikawa N."/>
            <person name="Sato H."/>
            <person name="Tonouchi N."/>
        </authorList>
    </citation>
    <scope>NUCLEOTIDE SEQUENCE</scope>
    <source>
        <strain evidence="2">NBRC 10035</strain>
    </source>
</reference>
<evidence type="ECO:0000256" key="1">
    <source>
        <dbReference type="SAM" id="MobiDB-lite"/>
    </source>
</evidence>
<evidence type="ECO:0000313" key="2">
    <source>
        <dbReference type="EMBL" id="GME68014.1"/>
    </source>
</evidence>
<feature type="compositionally biased region" description="Basic and acidic residues" evidence="1">
    <location>
        <begin position="154"/>
        <end position="170"/>
    </location>
</feature>
<feature type="compositionally biased region" description="Basic residues" evidence="1">
    <location>
        <begin position="118"/>
        <end position="128"/>
    </location>
</feature>
<name>A0A9W6SVN1_CANBO</name>
<accession>A0A9W6SVN1</accession>
<comment type="caution">
    <text evidence="2">The sequence shown here is derived from an EMBL/GenBank/DDBJ whole genome shotgun (WGS) entry which is preliminary data.</text>
</comment>
<gene>
    <name evidence="2" type="ORF">Cboi02_000133700</name>
</gene>
<evidence type="ECO:0000313" key="3">
    <source>
        <dbReference type="Proteomes" id="UP001165120"/>
    </source>
</evidence>
<feature type="compositionally biased region" description="Low complexity" evidence="1">
    <location>
        <begin position="50"/>
        <end position="65"/>
    </location>
</feature>